<dbReference type="PANTHER" id="PTHR47491:SF5">
    <property type="entry name" value="CAP-GLY DOMAIN LINKER"/>
    <property type="match status" value="1"/>
</dbReference>
<dbReference type="Pfam" id="PF24670">
    <property type="entry name" value="DUF7653"/>
    <property type="match status" value="1"/>
</dbReference>
<feature type="region of interest" description="Disordered" evidence="2">
    <location>
        <begin position="1"/>
        <end position="25"/>
    </location>
</feature>
<sequence>MRKFFSFRSPTASNGKDDPVPLRPNPDNIFWETPWENSTDNFAGAEVQERFQTNEESSTSCPQRSASFSSPVYYRNCAKGNNFLSDPSVSTRNNSDILHQNADVQLDYLSQIPERFPKLEINNDSEIRKTDTLEKFDSPSSSRRRHGSAQNSPYGSPVPLKYRSASLTQISDRNRTVDIFIDGEQQGTRSDKGCKQPSCSGNYYHLAESRMFPCIHRPPIFRHTAPASPNYSKENKRSCSFGEEKGICHDVFTQDHKRENLQPLSPRRYARKVIERLCHVLPGRSKVKLQDSDSETTTTLEEIYEDTSDLHYHSNPNSPVQEHALSNPKPVLVYETYGHDREESVFSQRQSRFLGEDHMSELEHAFCLEKHAEEIDRELLRKLEETEAKIMLLPEMDNDIEKIHNGSLCASALTQIIRNIIEDRKNLTSELSFQLRCRIAERSSMKSAFNHASIDLNTRTKKLAKAKDKLLSSLENELDRRSSDWLLNLAQFQAEEHMLREHMRDLAEENISLQREVSSLSGREKKARSRVMDSELQFNCLKKRLEEATNENEKLHQVLSELQECCDEAKAAQDCIARTYKDKEKENKELQKAVVRLQRICNEQERTINGLRLGFSDEIMKQSSERGELATKLQNEQVRLTGVEQKLRREVESYRFEVESLRHENIHLLERLRGVGNSCGISFFRLDQELYARVDCLMNQALSLLNDSIELCVKLLELAKGRQYEHGQEAAEKFNDYSVVEYDMKLASLRKAIQVLNGSLRVVSKTLDEKTIIGASKCQLQTAEGGLFRQRKSEALVDEMEYELKAETLLTRVLQEKLCYKELEVEQLQFELANSVRGNEILKSEIQRLQDDLSCLGHKTKDMELQMMKKDNNLSQLQCDLQECSGELIIFQGMLPKISVERDHLWEEMKQLKEINMLLECEVKSLKKKIEALDEDILMKEGQITMLKDSRVSNPFALEFSWE</sequence>
<dbReference type="InterPro" id="IPR056070">
    <property type="entry name" value="DUF7653"/>
</dbReference>
<feature type="region of interest" description="Disordered" evidence="2">
    <location>
        <begin position="130"/>
        <end position="160"/>
    </location>
</feature>
<evidence type="ECO:0000313" key="4">
    <source>
        <dbReference type="EMBL" id="JAT65377.1"/>
    </source>
</evidence>
<dbReference type="PANTHER" id="PTHR47491">
    <property type="entry name" value="CAP-GLY DOMAIN LINKER"/>
    <property type="match status" value="1"/>
</dbReference>
<feature type="coiled-coil region" evidence="1">
    <location>
        <begin position="489"/>
        <end position="607"/>
    </location>
</feature>
<feature type="coiled-coil region" evidence="1">
    <location>
        <begin position="909"/>
        <end position="943"/>
    </location>
</feature>
<evidence type="ECO:0000256" key="1">
    <source>
        <dbReference type="SAM" id="Coils"/>
    </source>
</evidence>
<protein>
    <submittedName>
        <fullName evidence="4">Myosin-11</fullName>
    </submittedName>
</protein>
<keyword evidence="1" id="KW-0175">Coiled coil</keyword>
<dbReference type="EMBL" id="GDJX01002559">
    <property type="protein sequence ID" value="JAT65377.1"/>
    <property type="molecule type" value="Transcribed_RNA"/>
</dbReference>
<dbReference type="AlphaFoldDB" id="A0A1D1ZES8"/>
<evidence type="ECO:0000256" key="2">
    <source>
        <dbReference type="SAM" id="MobiDB-lite"/>
    </source>
</evidence>
<gene>
    <name evidence="4" type="primary">MYH11_3</name>
    <name evidence="4" type="ORF">g.76479</name>
</gene>
<name>A0A1D1ZES8_9ARAE</name>
<proteinExistence type="predicted"/>
<evidence type="ECO:0000259" key="3">
    <source>
        <dbReference type="Pfam" id="PF24670"/>
    </source>
</evidence>
<organism evidence="4">
    <name type="scientific">Anthurium amnicola</name>
    <dbReference type="NCBI Taxonomy" id="1678845"/>
    <lineage>
        <taxon>Eukaryota</taxon>
        <taxon>Viridiplantae</taxon>
        <taxon>Streptophyta</taxon>
        <taxon>Embryophyta</taxon>
        <taxon>Tracheophyta</taxon>
        <taxon>Spermatophyta</taxon>
        <taxon>Magnoliopsida</taxon>
        <taxon>Liliopsida</taxon>
        <taxon>Araceae</taxon>
        <taxon>Pothoideae</taxon>
        <taxon>Potheae</taxon>
        <taxon>Anthurium</taxon>
    </lineage>
</organism>
<reference evidence="4" key="1">
    <citation type="submission" date="2015-07" db="EMBL/GenBank/DDBJ databases">
        <title>Transcriptome Assembly of Anthurium amnicola.</title>
        <authorList>
            <person name="Suzuki J."/>
        </authorList>
    </citation>
    <scope>NUCLEOTIDE SEQUENCE</scope>
</reference>
<feature type="domain" description="DUF7653" evidence="3">
    <location>
        <begin position="645"/>
        <end position="770"/>
    </location>
</feature>
<accession>A0A1D1ZES8</accession>